<dbReference type="SUPFAM" id="SSF52172">
    <property type="entry name" value="CheY-like"/>
    <property type="match status" value="1"/>
</dbReference>
<feature type="compositionally biased region" description="Low complexity" evidence="1">
    <location>
        <begin position="207"/>
        <end position="220"/>
    </location>
</feature>
<dbReference type="EMBL" id="BMUU01000001">
    <property type="protein sequence ID" value="GGY17050.1"/>
    <property type="molecule type" value="Genomic_DNA"/>
</dbReference>
<feature type="region of interest" description="Disordered" evidence="1">
    <location>
        <begin position="193"/>
        <end position="220"/>
    </location>
</feature>
<dbReference type="InterPro" id="IPR036388">
    <property type="entry name" value="WH-like_DNA-bd_sf"/>
</dbReference>
<evidence type="ECO:0000256" key="1">
    <source>
        <dbReference type="SAM" id="MobiDB-lite"/>
    </source>
</evidence>
<gene>
    <name evidence="3" type="ORF">GCM10010326_06590</name>
</gene>
<dbReference type="Gene3D" id="1.10.10.10">
    <property type="entry name" value="Winged helix-like DNA-binding domain superfamily/Winged helix DNA-binding domain"/>
    <property type="match status" value="1"/>
</dbReference>
<dbReference type="InterPro" id="IPR005561">
    <property type="entry name" value="ANTAR"/>
</dbReference>
<dbReference type="SMART" id="SM01012">
    <property type="entry name" value="ANTAR"/>
    <property type="match status" value="1"/>
</dbReference>
<evidence type="ECO:0000313" key="4">
    <source>
        <dbReference type="Proteomes" id="UP000600946"/>
    </source>
</evidence>
<organism evidence="3 4">
    <name type="scientific">Streptomyces xanthochromogenes</name>
    <dbReference type="NCBI Taxonomy" id="67384"/>
    <lineage>
        <taxon>Bacteria</taxon>
        <taxon>Bacillati</taxon>
        <taxon>Actinomycetota</taxon>
        <taxon>Actinomycetes</taxon>
        <taxon>Kitasatosporales</taxon>
        <taxon>Streptomycetaceae</taxon>
        <taxon>Streptomyces</taxon>
    </lineage>
</organism>
<dbReference type="Proteomes" id="UP000600946">
    <property type="component" value="Unassembled WGS sequence"/>
</dbReference>
<dbReference type="InterPro" id="IPR011006">
    <property type="entry name" value="CheY-like_superfamily"/>
</dbReference>
<dbReference type="Pfam" id="PF03861">
    <property type="entry name" value="ANTAR"/>
    <property type="match status" value="1"/>
</dbReference>
<keyword evidence="4" id="KW-1185">Reference proteome</keyword>
<accession>A0ABQ2ZM57</accession>
<dbReference type="RefSeq" id="WP_190026103.1">
    <property type="nucleotide sequence ID" value="NZ_BMUU01000001.1"/>
</dbReference>
<feature type="domain" description="ANTAR" evidence="2">
    <location>
        <begin position="128"/>
        <end position="189"/>
    </location>
</feature>
<protein>
    <recommendedName>
        <fullName evidence="2">ANTAR domain-containing protein</fullName>
    </recommendedName>
</protein>
<dbReference type="PROSITE" id="PS50921">
    <property type="entry name" value="ANTAR"/>
    <property type="match status" value="1"/>
</dbReference>
<feature type="region of interest" description="Disordered" evidence="1">
    <location>
        <begin position="107"/>
        <end position="130"/>
    </location>
</feature>
<comment type="caution">
    <text evidence="3">The sequence shown here is derived from an EMBL/GenBank/DDBJ whole genome shotgun (WGS) entry which is preliminary data.</text>
</comment>
<evidence type="ECO:0000313" key="3">
    <source>
        <dbReference type="EMBL" id="GGY17050.1"/>
    </source>
</evidence>
<name>A0ABQ2ZM57_9ACTN</name>
<dbReference type="GeneID" id="96288681"/>
<sequence>MPRCDQDGAGQAGACTRLAAFTGAHQLSGLTVFSRPDGDRTVVSVCGELDLEADHQLLHVLRPDCPAPDATGPAGEAGRPAVGGVDFCDCSGVDLLLVIRREGLGPDGLAPDHAENSSSRHPGEAEPDEDLRRELDQLRRAMRSRGTIDLARGILMAAFGLSPDDAWQALVSTSQHTNTKLRCLAEQVVESAGGTPLPESVRRQLSAAVAEATAPAESQR</sequence>
<evidence type="ECO:0000259" key="2">
    <source>
        <dbReference type="PROSITE" id="PS50921"/>
    </source>
</evidence>
<reference evidence="4" key="1">
    <citation type="journal article" date="2019" name="Int. J. Syst. Evol. Microbiol.">
        <title>The Global Catalogue of Microorganisms (GCM) 10K type strain sequencing project: providing services to taxonomists for standard genome sequencing and annotation.</title>
        <authorList>
            <consortium name="The Broad Institute Genomics Platform"/>
            <consortium name="The Broad Institute Genome Sequencing Center for Infectious Disease"/>
            <person name="Wu L."/>
            <person name="Ma J."/>
        </authorList>
    </citation>
    <scope>NUCLEOTIDE SEQUENCE [LARGE SCALE GENOMIC DNA]</scope>
    <source>
        <strain evidence="4">JCM 4594</strain>
    </source>
</reference>
<proteinExistence type="predicted"/>